<evidence type="ECO:0008006" key="12">
    <source>
        <dbReference type="Google" id="ProtNLM"/>
    </source>
</evidence>
<feature type="compositionally biased region" description="Acidic residues" evidence="6">
    <location>
        <begin position="588"/>
        <end position="606"/>
    </location>
</feature>
<dbReference type="OrthoDB" id="2503928at2759"/>
<feature type="domain" description="HeH/LEM" evidence="9">
    <location>
        <begin position="11"/>
        <end position="44"/>
    </location>
</feature>
<dbReference type="GeneID" id="73472447"/>
<dbReference type="Pfam" id="PF09402">
    <property type="entry name" value="MSC"/>
    <property type="match status" value="1"/>
</dbReference>
<feature type="compositionally biased region" description="Acidic residues" evidence="6">
    <location>
        <begin position="87"/>
        <end position="98"/>
    </location>
</feature>
<protein>
    <recommendedName>
        <fullName evidence="12">Inner nuclear membrane protein SRC1</fullName>
    </recommendedName>
</protein>
<dbReference type="InterPro" id="IPR044780">
    <property type="entry name" value="Heh2/Src1"/>
</dbReference>
<evidence type="ECO:0000256" key="4">
    <source>
        <dbReference type="ARBA" id="ARBA00023136"/>
    </source>
</evidence>
<dbReference type="RefSeq" id="XP_049261063.1">
    <property type="nucleotide sequence ID" value="XM_049409736.1"/>
</dbReference>
<dbReference type="InterPro" id="IPR018996">
    <property type="entry name" value="Man1/Src1-like_C"/>
</dbReference>
<feature type="compositionally biased region" description="Low complexity" evidence="6">
    <location>
        <begin position="256"/>
        <end position="271"/>
    </location>
</feature>
<keyword evidence="11" id="KW-1185">Reference proteome</keyword>
<feature type="compositionally biased region" description="Basic and acidic residues" evidence="6">
    <location>
        <begin position="150"/>
        <end position="163"/>
    </location>
</feature>
<dbReference type="Pfam" id="PF12949">
    <property type="entry name" value="HeH"/>
    <property type="match status" value="1"/>
</dbReference>
<keyword evidence="3 7" id="KW-1133">Transmembrane helix</keyword>
<sequence length="1012" mass="113165">MSEHLQEGFDPKSLKVAQLRNILNLHNIEYPSNAKKQQLVDLFHENITPKSGELLRDYNERANKISGEGIVNMGGSGSVMKENEIISIDDEDEDYEEEKESKSQPLKKVRKSSRSTTPNVESKPASRKGSRKVSRTSRKSSKLSENQESEADKLEESPKQDKSKTKKLHQSEININSSPFSSENVFQASSDSGKKRKFIDIDSIFEKDNTKKRSRSPVKSIFDDSSDGSDIEVLPFMGDFTKINESKKKESSSRATPVKSGSSSKKTPVKTVSDKDIPTKAASAKNTPAKSAPVESSSAKAASAKSTPVKVTPAKVTPAKTTPAKATPATSTPVKDTPVKLTPVKATPAKATPAKNTPVSKSTKETTTPAKEIITPKIPKSAHKEESSSTDKRTSSSSSKKTPSKITKPASKKSTPKSTSISKSSPLSKPTSVKKSTHKTHKARQSSIDESFKSSEEERKHFDEGLHKIKHREEEEEEQQHSQTPSIPRVNADLIKDRLGITIEGFIPPSNIPPSMVDLRTPIKKNNELGKIESPRLLRIPSDSEISSNVSSMSGNNNSVVNQKLNELKMASMLSPKPRLIPIPSILEGEDDDEEEEEDTLEEEGEISIVPKKNTTGDEVEDTKQGEAVEEIIQEEQVVNNKLPTKSTVFGILFTFFIWILVVSVGFLGYWYHEQQYLVGYCGQEIYERTFPDTDSYIIASLGEYLDSHCRPRCIPCPPHARCFPRLELGCYEDFIEYKPWNGFLFPGNKKCVPDSKKAEKLEIMIDVALDLLRSKNSQINCGKGESIEESGIGVDELHDLLLSMKAPYITLEEFEELWARSVIELEKEPDIIVRQTGYSSLSNQEFVINPNDPDFGLEAAKEYKTILRSTSLSNISLKCQIKNSLIGGIVQFKYHISIIFLAFILIKLIQYKYNQYQLYLIKIDILYREVIKKLVNQLKLSQSNNTIQPYIGSNQLRDLILEHENNLSVRIQIWDDVSSKVENNTNVSSQVLEHHGEIMKVWQWIGGDVEL</sequence>
<dbReference type="GO" id="GO:0003682">
    <property type="term" value="F:chromatin binding"/>
    <property type="evidence" value="ECO:0007669"/>
    <property type="project" value="InterPro"/>
</dbReference>
<feature type="compositionally biased region" description="Basic and acidic residues" evidence="6">
    <location>
        <begin position="382"/>
        <end position="394"/>
    </location>
</feature>
<evidence type="ECO:0000256" key="1">
    <source>
        <dbReference type="ARBA" id="ARBA00004126"/>
    </source>
</evidence>
<evidence type="ECO:0000256" key="5">
    <source>
        <dbReference type="ARBA" id="ARBA00023242"/>
    </source>
</evidence>
<dbReference type="Proteomes" id="UP000694255">
    <property type="component" value="Unassembled WGS sequence"/>
</dbReference>
<evidence type="ECO:0000259" key="8">
    <source>
        <dbReference type="Pfam" id="PF09402"/>
    </source>
</evidence>
<dbReference type="CDD" id="cd12935">
    <property type="entry name" value="LEM_like"/>
    <property type="match status" value="1"/>
</dbReference>
<dbReference type="GO" id="GO:0071763">
    <property type="term" value="P:nuclear membrane organization"/>
    <property type="evidence" value="ECO:0007669"/>
    <property type="project" value="TreeGrafter"/>
</dbReference>
<dbReference type="AlphaFoldDB" id="A0A8J5USN5"/>
<evidence type="ECO:0000256" key="2">
    <source>
        <dbReference type="ARBA" id="ARBA00022692"/>
    </source>
</evidence>
<dbReference type="InterPro" id="IPR025856">
    <property type="entry name" value="HeH/LEM_domain"/>
</dbReference>
<dbReference type="PANTHER" id="PTHR47808">
    <property type="entry name" value="INNER NUCLEAR MEMBRANE PROTEIN HEH2-RELATED"/>
    <property type="match status" value="1"/>
</dbReference>
<keyword evidence="2 7" id="KW-0812">Transmembrane</keyword>
<feature type="compositionally biased region" description="Basic and acidic residues" evidence="6">
    <location>
        <begin position="450"/>
        <end position="473"/>
    </location>
</feature>
<feature type="compositionally biased region" description="Basic residues" evidence="6">
    <location>
        <begin position="435"/>
        <end position="444"/>
    </location>
</feature>
<feature type="transmembrane region" description="Helical" evidence="7">
    <location>
        <begin position="893"/>
        <end position="910"/>
    </location>
</feature>
<dbReference type="EMBL" id="JAGSYN010000273">
    <property type="protein sequence ID" value="KAG7660830.1"/>
    <property type="molecule type" value="Genomic_DNA"/>
</dbReference>
<dbReference type="GO" id="GO:0005637">
    <property type="term" value="C:nuclear inner membrane"/>
    <property type="evidence" value="ECO:0007669"/>
    <property type="project" value="InterPro"/>
</dbReference>
<comment type="caution">
    <text evidence="10">The sequence shown here is derived from an EMBL/GenBank/DDBJ whole genome shotgun (WGS) entry which is preliminary data.</text>
</comment>
<proteinExistence type="predicted"/>
<evidence type="ECO:0000313" key="10">
    <source>
        <dbReference type="EMBL" id="KAG7660830.1"/>
    </source>
</evidence>
<evidence type="ECO:0000256" key="3">
    <source>
        <dbReference type="ARBA" id="ARBA00022989"/>
    </source>
</evidence>
<feature type="compositionally biased region" description="Basic and acidic residues" evidence="6">
    <location>
        <begin position="198"/>
        <end position="211"/>
    </location>
</feature>
<dbReference type="GO" id="GO:0034399">
    <property type="term" value="C:nuclear periphery"/>
    <property type="evidence" value="ECO:0007669"/>
    <property type="project" value="TreeGrafter"/>
</dbReference>
<name>A0A8J5USN5_9ASCO</name>
<evidence type="ECO:0000313" key="11">
    <source>
        <dbReference type="Proteomes" id="UP000694255"/>
    </source>
</evidence>
<organism evidence="10 11">
    <name type="scientific">[Candida] subhashii</name>
    <dbReference type="NCBI Taxonomy" id="561895"/>
    <lineage>
        <taxon>Eukaryota</taxon>
        <taxon>Fungi</taxon>
        <taxon>Dikarya</taxon>
        <taxon>Ascomycota</taxon>
        <taxon>Saccharomycotina</taxon>
        <taxon>Pichiomycetes</taxon>
        <taxon>Debaryomycetaceae</taxon>
        <taxon>Spathaspora</taxon>
    </lineage>
</organism>
<accession>A0A8J5USN5</accession>
<comment type="subcellular location">
    <subcellularLocation>
        <location evidence="1">Nucleus membrane</location>
    </subcellularLocation>
</comment>
<feature type="domain" description="Man1/Src1-like C-terminal" evidence="8">
    <location>
        <begin position="660"/>
        <end position="1007"/>
    </location>
</feature>
<dbReference type="GO" id="GO:0005783">
    <property type="term" value="C:endoplasmic reticulum"/>
    <property type="evidence" value="ECO:0007669"/>
    <property type="project" value="TreeGrafter"/>
</dbReference>
<reference evidence="10 11" key="1">
    <citation type="journal article" date="2021" name="DNA Res.">
        <title>Genome analysis of Candida subhashii reveals its hybrid nature and dual mitochondrial genome conformations.</title>
        <authorList>
            <person name="Mixao V."/>
            <person name="Hegedusova E."/>
            <person name="Saus E."/>
            <person name="Pryszcz L.P."/>
            <person name="Cillingova A."/>
            <person name="Nosek J."/>
            <person name="Gabaldon T."/>
        </authorList>
    </citation>
    <scope>NUCLEOTIDE SEQUENCE [LARGE SCALE GENOMIC DNA]</scope>
    <source>
        <strain evidence="10 11">CBS 10753</strain>
    </source>
</reference>
<evidence type="ECO:0000256" key="6">
    <source>
        <dbReference type="SAM" id="MobiDB-lite"/>
    </source>
</evidence>
<feature type="compositionally biased region" description="Polar residues" evidence="6">
    <location>
        <begin position="171"/>
        <end position="191"/>
    </location>
</feature>
<feature type="compositionally biased region" description="Low complexity" evidence="6">
    <location>
        <begin position="416"/>
        <end position="434"/>
    </location>
</feature>
<feature type="compositionally biased region" description="Polar residues" evidence="6">
    <location>
        <begin position="359"/>
        <end position="369"/>
    </location>
</feature>
<feature type="compositionally biased region" description="Low complexity" evidence="6">
    <location>
        <begin position="288"/>
        <end position="358"/>
    </location>
</feature>
<feature type="compositionally biased region" description="Basic residues" evidence="6">
    <location>
        <begin position="125"/>
        <end position="141"/>
    </location>
</feature>
<evidence type="ECO:0000259" key="9">
    <source>
        <dbReference type="Pfam" id="PF12949"/>
    </source>
</evidence>
<keyword evidence="5" id="KW-0539">Nucleus</keyword>
<dbReference type="PANTHER" id="PTHR47808:SF2">
    <property type="entry name" value="LEM DOMAIN-CONTAINING PROTEIN 2"/>
    <property type="match status" value="1"/>
</dbReference>
<keyword evidence="4 7" id="KW-0472">Membrane</keyword>
<gene>
    <name evidence="10" type="ORF">J8A68_005647</name>
</gene>
<feature type="transmembrane region" description="Helical" evidence="7">
    <location>
        <begin position="649"/>
        <end position="672"/>
    </location>
</feature>
<feature type="region of interest" description="Disordered" evidence="6">
    <location>
        <begin position="69"/>
        <end position="491"/>
    </location>
</feature>
<evidence type="ECO:0000256" key="7">
    <source>
        <dbReference type="SAM" id="Phobius"/>
    </source>
</evidence>
<feature type="compositionally biased region" description="Low complexity" evidence="6">
    <location>
        <begin position="395"/>
        <end position="409"/>
    </location>
</feature>
<feature type="region of interest" description="Disordered" evidence="6">
    <location>
        <begin position="582"/>
        <end position="622"/>
    </location>
</feature>
<feature type="compositionally biased region" description="Basic and acidic residues" evidence="6">
    <location>
        <begin position="242"/>
        <end position="252"/>
    </location>
</feature>